<dbReference type="GO" id="GO:0006508">
    <property type="term" value="P:proteolysis"/>
    <property type="evidence" value="ECO:0007669"/>
    <property type="project" value="UniProtKB-KW"/>
</dbReference>
<dbReference type="RefSeq" id="WP_188762245.1">
    <property type="nucleotide sequence ID" value="NZ_BMJM01000004.1"/>
</dbReference>
<name>A0A916ZR73_9SPHN</name>
<reference evidence="2" key="2">
    <citation type="submission" date="2020-09" db="EMBL/GenBank/DDBJ databases">
        <authorList>
            <person name="Sun Q."/>
            <person name="Zhou Y."/>
        </authorList>
    </citation>
    <scope>NUCLEOTIDE SEQUENCE</scope>
    <source>
        <strain evidence="2">CGMCC 1.15519</strain>
    </source>
</reference>
<keyword evidence="2" id="KW-0378">Hydrolase</keyword>
<reference evidence="2" key="1">
    <citation type="journal article" date="2014" name="Int. J. Syst. Evol. Microbiol.">
        <title>Complete genome sequence of Corynebacterium casei LMG S-19264T (=DSM 44701T), isolated from a smear-ripened cheese.</title>
        <authorList>
            <consortium name="US DOE Joint Genome Institute (JGI-PGF)"/>
            <person name="Walter F."/>
            <person name="Albersmeier A."/>
            <person name="Kalinowski J."/>
            <person name="Ruckert C."/>
        </authorList>
    </citation>
    <scope>NUCLEOTIDE SEQUENCE</scope>
    <source>
        <strain evidence="2">CGMCC 1.15519</strain>
    </source>
</reference>
<sequence>MTGHEPLPVAVPVFPLSGALLLPRGILPLNIFEPRYLAMVRDAMAATGAANRIIGIIQPRTEGEPPPLYAVGCLGRIGDYRETEDGRVLVALTGVSRFRIAAELDRTTLYRQVMADYHDFTEDRDEPDALAAVARAGLEDVLRTYLDTQGLSADWEAVHSADDESLVTTLASICPFDPAEKQALLEADDLADRAATLTALMTFAQGPSGEGDRPTLQ</sequence>
<feature type="domain" description="Lon N-terminal" evidence="1">
    <location>
        <begin position="11"/>
        <end position="205"/>
    </location>
</feature>
<evidence type="ECO:0000313" key="2">
    <source>
        <dbReference type="EMBL" id="GGE08986.1"/>
    </source>
</evidence>
<organism evidence="2 3">
    <name type="scientific">Sandarakinorhabdus glacialis</name>
    <dbReference type="NCBI Taxonomy" id="1614636"/>
    <lineage>
        <taxon>Bacteria</taxon>
        <taxon>Pseudomonadati</taxon>
        <taxon>Pseudomonadota</taxon>
        <taxon>Alphaproteobacteria</taxon>
        <taxon>Sphingomonadales</taxon>
        <taxon>Sphingosinicellaceae</taxon>
        <taxon>Sandarakinorhabdus</taxon>
    </lineage>
</organism>
<protein>
    <submittedName>
        <fullName evidence="2">ATP-dependent protease</fullName>
    </submittedName>
</protein>
<dbReference type="PANTHER" id="PTHR46732:SF8">
    <property type="entry name" value="ATP-DEPENDENT PROTEASE LA (LON) DOMAIN PROTEIN"/>
    <property type="match status" value="1"/>
</dbReference>
<dbReference type="Pfam" id="PF02190">
    <property type="entry name" value="LON_substr_bdg"/>
    <property type="match status" value="1"/>
</dbReference>
<dbReference type="SUPFAM" id="SSF88697">
    <property type="entry name" value="PUA domain-like"/>
    <property type="match status" value="1"/>
</dbReference>
<dbReference type="GO" id="GO:0008233">
    <property type="term" value="F:peptidase activity"/>
    <property type="evidence" value="ECO:0007669"/>
    <property type="project" value="UniProtKB-KW"/>
</dbReference>
<evidence type="ECO:0000259" key="1">
    <source>
        <dbReference type="PROSITE" id="PS51787"/>
    </source>
</evidence>
<dbReference type="EMBL" id="BMJM01000004">
    <property type="protein sequence ID" value="GGE08986.1"/>
    <property type="molecule type" value="Genomic_DNA"/>
</dbReference>
<dbReference type="PANTHER" id="PTHR46732">
    <property type="entry name" value="ATP-DEPENDENT PROTEASE LA (LON) DOMAIN PROTEIN"/>
    <property type="match status" value="1"/>
</dbReference>
<proteinExistence type="predicted"/>
<accession>A0A916ZR73</accession>
<dbReference type="PROSITE" id="PS51787">
    <property type="entry name" value="LON_N"/>
    <property type="match status" value="1"/>
</dbReference>
<dbReference type="InterPro" id="IPR015947">
    <property type="entry name" value="PUA-like_sf"/>
</dbReference>
<dbReference type="InterPro" id="IPR003111">
    <property type="entry name" value="Lon_prtase_N"/>
</dbReference>
<keyword evidence="3" id="KW-1185">Reference proteome</keyword>
<comment type="caution">
    <text evidence="2">The sequence shown here is derived from an EMBL/GenBank/DDBJ whole genome shotgun (WGS) entry which is preliminary data.</text>
</comment>
<dbReference type="InterPro" id="IPR046336">
    <property type="entry name" value="Lon_prtase_N_sf"/>
</dbReference>
<dbReference type="SMART" id="SM00464">
    <property type="entry name" value="LON"/>
    <property type="match status" value="1"/>
</dbReference>
<gene>
    <name evidence="2" type="ORF">GCM10011529_14250</name>
</gene>
<keyword evidence="2" id="KW-0645">Protease</keyword>
<dbReference type="AlphaFoldDB" id="A0A916ZR73"/>
<dbReference type="Proteomes" id="UP000635071">
    <property type="component" value="Unassembled WGS sequence"/>
</dbReference>
<dbReference type="Gene3D" id="2.30.130.40">
    <property type="entry name" value="LON domain-like"/>
    <property type="match status" value="1"/>
</dbReference>
<evidence type="ECO:0000313" key="3">
    <source>
        <dbReference type="Proteomes" id="UP000635071"/>
    </source>
</evidence>